<dbReference type="STRING" id="52838.A0A4S8JUW8"/>
<dbReference type="PANTHER" id="PTHR31631:SF19">
    <property type="entry name" value="OS01G0835800 PROTEIN"/>
    <property type="match status" value="1"/>
</dbReference>
<organism evidence="5 6">
    <name type="scientific">Musa balbisiana</name>
    <name type="common">Banana</name>
    <dbReference type="NCBI Taxonomy" id="52838"/>
    <lineage>
        <taxon>Eukaryota</taxon>
        <taxon>Viridiplantae</taxon>
        <taxon>Streptophyta</taxon>
        <taxon>Embryophyta</taxon>
        <taxon>Tracheophyta</taxon>
        <taxon>Spermatophyta</taxon>
        <taxon>Magnoliopsida</taxon>
        <taxon>Liliopsida</taxon>
        <taxon>Zingiberales</taxon>
        <taxon>Musaceae</taxon>
        <taxon>Musa</taxon>
    </lineage>
</organism>
<proteinExistence type="predicted"/>
<evidence type="ECO:0000256" key="2">
    <source>
        <dbReference type="SAM" id="Coils"/>
    </source>
</evidence>
<dbReference type="InterPro" id="IPR049813">
    <property type="entry name" value="Elp-1-like_TD"/>
</dbReference>
<feature type="compositionally biased region" description="Basic residues" evidence="3">
    <location>
        <begin position="142"/>
        <end position="159"/>
    </location>
</feature>
<dbReference type="Pfam" id="PF25014">
    <property type="entry name" value="NET2A"/>
    <property type="match status" value="1"/>
</dbReference>
<dbReference type="GO" id="GO:0003779">
    <property type="term" value="F:actin binding"/>
    <property type="evidence" value="ECO:0007669"/>
    <property type="project" value="InterPro"/>
</dbReference>
<evidence type="ECO:0000313" key="5">
    <source>
        <dbReference type="EMBL" id="THU65987.1"/>
    </source>
</evidence>
<dbReference type="Pfam" id="PF07765">
    <property type="entry name" value="KIP1"/>
    <property type="match status" value="1"/>
</dbReference>
<evidence type="ECO:0000256" key="3">
    <source>
        <dbReference type="SAM" id="MobiDB-lite"/>
    </source>
</evidence>
<reference evidence="5 6" key="1">
    <citation type="journal article" date="2019" name="Nat. Plants">
        <title>Genome sequencing of Musa balbisiana reveals subgenome evolution and function divergence in polyploid bananas.</title>
        <authorList>
            <person name="Yao X."/>
        </authorList>
    </citation>
    <scope>NUCLEOTIDE SEQUENCE [LARGE SCALE GENOMIC DNA]</scope>
    <source>
        <strain evidence="6">cv. DH-PKW</strain>
        <tissue evidence="5">Leaves</tissue>
    </source>
</reference>
<comment type="caution">
    <text evidence="5">The sequence shown here is derived from an EMBL/GenBank/DDBJ whole genome shotgun (WGS) entry which is preliminary data.</text>
</comment>
<dbReference type="InterPro" id="IPR056888">
    <property type="entry name" value="NET2A-D/KIP1-like_dom"/>
</dbReference>
<dbReference type="InterPro" id="IPR056889">
    <property type="entry name" value="NET2A-D/KIP1-like_C"/>
</dbReference>
<gene>
    <name evidence="5" type="ORF">C4D60_Mb05t09450</name>
</gene>
<dbReference type="Proteomes" id="UP000317650">
    <property type="component" value="Chromosome 5"/>
</dbReference>
<sequence>MLQRATSNVYTWWWASHIRTKQSKWLDDDLHEMEDKVKSMMKLIEQDADSFTKKAELYFQRRPELGNFVEDMHKAYKALAHRYDRITGELQKANQTIAIAFPDQVDFEMQDDEDGGSPKAITSIDLSKFRKPTEVPQFIFRQKTKKDRPPPKKQHHRKLSTQISKEKAQEEIDRLQKEILVLQTEKEFTKSSYRSTLARYLDIEKQITEMHEEFCCLQDSFSASAITEDGEARAMMVASAIKSCEDSLVNIQEQRKVTSKEARIESEKIKDAKQKLKALKGESGESEIETTETSDQNMEQNSTSVTTEDSVLKEERMELQSVCLKVKEQFEMSSETSVMELAEKIDELVDKVISLEHIVSSQNGQIERLRSETAELNRHLQCMEEDKVILTGDSNTFTETFQEAEDALQRIQHLENCLNIDEDALQTQFLDACHSLNNLSEKLQSPKHQEHALSQEVETLVSNKESKEVDYVRIQNTEEKLAGIEAHGQITNESDKLQEDTDNVHVGEVQTQLEETDDIPDLQNLLLNGLEGSQNVLLTEYTSILHNYKDTKNRLSEIEKKTQEYHLETMTEVNELKNANAIKDEEIQLLKEILNSFQTCLSVNAPKDMEMSGYQVAGDLAETKVEFHEIETGSSHEGDINETQSSSLLEDKLRADIDTLLEENLDFWLRFGTSYHQIQNFQTTFKNLKSDIEKNQEGNAAVMAPDEEAVNQESLLVCKSLRELNTELQVWLEKNALLNGELKCRFSSLCSIQDEISRVLKESESEEVHLTPYQAAKFQGEVFSMQLENNKVAKELQAGLDHVRGLQMEVGRTLSKLNENFKLSGSRNHQQHNQFRQLITKTIPLRAFLFGTKPKKPSMFSCMNPALQKQYSDLRYAFPR</sequence>
<keyword evidence="6" id="KW-1185">Reference proteome</keyword>
<name>A0A4S8JUW8_MUSBA</name>
<feature type="domain" description="NAB" evidence="4">
    <location>
        <begin position="10"/>
        <end position="90"/>
    </location>
</feature>
<feature type="region of interest" description="Disordered" evidence="3">
    <location>
        <begin position="140"/>
        <end position="167"/>
    </location>
</feature>
<dbReference type="InterPro" id="IPR011684">
    <property type="entry name" value="NAB"/>
</dbReference>
<dbReference type="CDD" id="cd21931">
    <property type="entry name" value="TD_EMAP-like"/>
    <property type="match status" value="1"/>
</dbReference>
<feature type="compositionally biased region" description="Polar residues" evidence="3">
    <location>
        <begin position="295"/>
        <end position="309"/>
    </location>
</feature>
<dbReference type="PANTHER" id="PTHR31631">
    <property type="entry name" value="PROTEIN NETWORKED 2D"/>
    <property type="match status" value="1"/>
</dbReference>
<evidence type="ECO:0000313" key="6">
    <source>
        <dbReference type="Proteomes" id="UP000317650"/>
    </source>
</evidence>
<evidence type="ECO:0000259" key="4">
    <source>
        <dbReference type="PROSITE" id="PS51774"/>
    </source>
</evidence>
<feature type="coiled-coil region" evidence="2">
    <location>
        <begin position="548"/>
        <end position="593"/>
    </location>
</feature>
<keyword evidence="1 2" id="KW-0175">Coiled coil</keyword>
<dbReference type="Pfam" id="PF24918">
    <property type="entry name" value="NET2A_C"/>
    <property type="match status" value="1"/>
</dbReference>
<evidence type="ECO:0000256" key="1">
    <source>
        <dbReference type="ARBA" id="ARBA00023054"/>
    </source>
</evidence>
<protein>
    <recommendedName>
        <fullName evidence="4">NAB domain-containing protein</fullName>
    </recommendedName>
</protein>
<accession>A0A4S8JUW8</accession>
<feature type="region of interest" description="Disordered" evidence="3">
    <location>
        <begin position="276"/>
        <end position="311"/>
    </location>
</feature>
<dbReference type="AlphaFoldDB" id="A0A4S8JUW8"/>
<dbReference type="PROSITE" id="PS51774">
    <property type="entry name" value="NAB"/>
    <property type="match status" value="1"/>
</dbReference>
<dbReference type="EMBL" id="PYDT01000003">
    <property type="protein sequence ID" value="THU65987.1"/>
    <property type="molecule type" value="Genomic_DNA"/>
</dbReference>